<feature type="compositionally biased region" description="Polar residues" evidence="1">
    <location>
        <begin position="109"/>
        <end position="133"/>
    </location>
</feature>
<evidence type="ECO:0000256" key="1">
    <source>
        <dbReference type="SAM" id="MobiDB-lite"/>
    </source>
</evidence>
<keyword evidence="3" id="KW-1185">Reference proteome</keyword>
<feature type="region of interest" description="Disordered" evidence="1">
    <location>
        <begin position="172"/>
        <end position="211"/>
    </location>
</feature>
<dbReference type="Proteomes" id="UP000410492">
    <property type="component" value="Unassembled WGS sequence"/>
</dbReference>
<evidence type="ECO:0000313" key="3">
    <source>
        <dbReference type="Proteomes" id="UP000410492"/>
    </source>
</evidence>
<organism evidence="2 3">
    <name type="scientific">Callosobruchus maculatus</name>
    <name type="common">Southern cowpea weevil</name>
    <name type="synonym">Pulse bruchid</name>
    <dbReference type="NCBI Taxonomy" id="64391"/>
    <lineage>
        <taxon>Eukaryota</taxon>
        <taxon>Metazoa</taxon>
        <taxon>Ecdysozoa</taxon>
        <taxon>Arthropoda</taxon>
        <taxon>Hexapoda</taxon>
        <taxon>Insecta</taxon>
        <taxon>Pterygota</taxon>
        <taxon>Neoptera</taxon>
        <taxon>Endopterygota</taxon>
        <taxon>Coleoptera</taxon>
        <taxon>Polyphaga</taxon>
        <taxon>Cucujiformia</taxon>
        <taxon>Chrysomeloidea</taxon>
        <taxon>Chrysomelidae</taxon>
        <taxon>Bruchinae</taxon>
        <taxon>Bruchini</taxon>
        <taxon>Callosobruchus</taxon>
    </lineage>
</organism>
<reference evidence="2 3" key="1">
    <citation type="submission" date="2019-01" db="EMBL/GenBank/DDBJ databases">
        <authorList>
            <person name="Sayadi A."/>
        </authorList>
    </citation>
    <scope>NUCLEOTIDE SEQUENCE [LARGE SCALE GENOMIC DNA]</scope>
</reference>
<feature type="compositionally biased region" description="Low complexity" evidence="1">
    <location>
        <begin position="191"/>
        <end position="201"/>
    </location>
</feature>
<feature type="region of interest" description="Disordered" evidence="1">
    <location>
        <begin position="1"/>
        <end position="133"/>
    </location>
</feature>
<name>A0A653BJG7_CALMS</name>
<accession>A0A653BJG7</accession>
<evidence type="ECO:0000313" key="2">
    <source>
        <dbReference type="EMBL" id="VEN35624.1"/>
    </source>
</evidence>
<dbReference type="OrthoDB" id="6738542at2759"/>
<dbReference type="EMBL" id="CAACVG010001764">
    <property type="protein sequence ID" value="VEN35624.1"/>
    <property type="molecule type" value="Genomic_DNA"/>
</dbReference>
<dbReference type="AlphaFoldDB" id="A0A653BJG7"/>
<feature type="compositionally biased region" description="Low complexity" evidence="1">
    <location>
        <begin position="93"/>
        <end position="108"/>
    </location>
</feature>
<sequence length="211" mass="23458">MNRSWKDNSASPGFVYFNNSNHQSPNDTGDFLAFNDTSSQKSPNNKFSPGGYSSPKHHGSPNNFQRTPNFQRSPRKFNLKNTFRYAGGRHSGNRSFGRSSSSGFDSSFVNTPPYSNYNDSARGNKSQGMHIQSHNRSQPPVIVNGHDVSMYIDHSCLGNPWEELERQLEQAENSIVAAPLDEDKKVEGEQESSTTDEGSSSSDDEQQQKNG</sequence>
<feature type="compositionally biased region" description="Polar residues" evidence="1">
    <location>
        <begin position="35"/>
        <end position="47"/>
    </location>
</feature>
<gene>
    <name evidence="2" type="ORF">CALMAC_LOCUS1490</name>
</gene>
<protein>
    <submittedName>
        <fullName evidence="2">Uncharacterized protein</fullName>
    </submittedName>
</protein>
<feature type="compositionally biased region" description="Polar residues" evidence="1">
    <location>
        <begin position="60"/>
        <end position="72"/>
    </location>
</feature>
<proteinExistence type="predicted"/>
<feature type="compositionally biased region" description="Polar residues" evidence="1">
    <location>
        <begin position="7"/>
        <end position="27"/>
    </location>
</feature>